<comment type="function">
    <text evidence="1">Transcription factor that specifically binds AT-rich DNA sequences related to the nuclear matrix attachment regions (MARs).</text>
</comment>
<dbReference type="GO" id="GO:0003680">
    <property type="term" value="F:minor groove of adenine-thymine-rich DNA binding"/>
    <property type="evidence" value="ECO:0007669"/>
    <property type="project" value="UniProtKB-UniRule"/>
</dbReference>
<evidence type="ECO:0000256" key="1">
    <source>
        <dbReference type="RuleBase" id="RU367031"/>
    </source>
</evidence>
<keyword evidence="1" id="KW-0238">DNA-binding</keyword>
<keyword evidence="1" id="KW-0539">Nucleus</keyword>
<dbReference type="AlphaFoldDB" id="A0A699HKG4"/>
<dbReference type="EMBL" id="BKCJ010163510">
    <property type="protein sequence ID" value="GEY25280.1"/>
    <property type="molecule type" value="Genomic_DNA"/>
</dbReference>
<dbReference type="InterPro" id="IPR039605">
    <property type="entry name" value="AHL"/>
</dbReference>
<feature type="non-terminal residue" evidence="3">
    <location>
        <position position="1"/>
    </location>
</feature>
<comment type="domain">
    <text evidence="1">The PPC domain mediates interactions between AHL proteins.</text>
</comment>
<feature type="compositionally biased region" description="Polar residues" evidence="2">
    <location>
        <begin position="32"/>
        <end position="46"/>
    </location>
</feature>
<accession>A0A699HKG4</accession>
<evidence type="ECO:0000313" key="3">
    <source>
        <dbReference type="EMBL" id="GEY25280.1"/>
    </source>
</evidence>
<reference evidence="3" key="1">
    <citation type="journal article" date="2019" name="Sci. Rep.">
        <title>Draft genome of Tanacetum cinerariifolium, the natural source of mosquito coil.</title>
        <authorList>
            <person name="Yamashiro T."/>
            <person name="Shiraishi A."/>
            <person name="Satake H."/>
            <person name="Nakayama K."/>
        </authorList>
    </citation>
    <scope>NUCLEOTIDE SEQUENCE</scope>
</reference>
<gene>
    <name evidence="3" type="ORF">Tci_397254</name>
</gene>
<evidence type="ECO:0000256" key="2">
    <source>
        <dbReference type="SAM" id="MobiDB-lite"/>
    </source>
</evidence>
<feature type="region of interest" description="Disordered" evidence="2">
    <location>
        <begin position="29"/>
        <end position="80"/>
    </location>
</feature>
<keyword evidence="1" id="KW-0805">Transcription regulation</keyword>
<dbReference type="GO" id="GO:0005634">
    <property type="term" value="C:nucleus"/>
    <property type="evidence" value="ECO:0007669"/>
    <property type="project" value="UniProtKB-SubCell"/>
</dbReference>
<name>A0A699HKG4_TANCI</name>
<proteinExistence type="predicted"/>
<dbReference type="PANTHER" id="PTHR31500">
    <property type="entry name" value="AT-HOOK MOTIF NUCLEAR-LOCALIZED PROTEIN 9"/>
    <property type="match status" value="1"/>
</dbReference>
<comment type="subcellular location">
    <subcellularLocation>
        <location evidence="1">Nucleus</location>
    </subcellularLocation>
</comment>
<protein>
    <recommendedName>
        <fullName evidence="1">AT-hook motif nuclear-localized protein</fullName>
    </recommendedName>
</protein>
<dbReference type="PANTHER" id="PTHR31500:SF51">
    <property type="entry name" value="AT-HOOK MOTIF NUCLEAR-LOCALIZED PROTEIN 8"/>
    <property type="match status" value="1"/>
</dbReference>
<comment type="caution">
    <text evidence="3">The sequence shown here is derived from an EMBL/GenBank/DDBJ whole genome shotgun (WGS) entry which is preliminary data.</text>
</comment>
<keyword evidence="1" id="KW-0804">Transcription</keyword>
<sequence>VLGGGVAGSLVAATPIQVVVGSFIAETKKPKSVTTPSPSQPTNMLNFGSGSVPGASPPSADGGSSESSDQSGSSPLHRPPPGSGWLLVYLNLLYEDEAFIRINVDVMLFYFLS</sequence>
<organism evidence="3">
    <name type="scientific">Tanacetum cinerariifolium</name>
    <name type="common">Dalmatian daisy</name>
    <name type="synonym">Chrysanthemum cinerariifolium</name>
    <dbReference type="NCBI Taxonomy" id="118510"/>
    <lineage>
        <taxon>Eukaryota</taxon>
        <taxon>Viridiplantae</taxon>
        <taxon>Streptophyta</taxon>
        <taxon>Embryophyta</taxon>
        <taxon>Tracheophyta</taxon>
        <taxon>Spermatophyta</taxon>
        <taxon>Magnoliopsida</taxon>
        <taxon>eudicotyledons</taxon>
        <taxon>Gunneridae</taxon>
        <taxon>Pentapetalae</taxon>
        <taxon>asterids</taxon>
        <taxon>campanulids</taxon>
        <taxon>Asterales</taxon>
        <taxon>Asteraceae</taxon>
        <taxon>Asteroideae</taxon>
        <taxon>Anthemideae</taxon>
        <taxon>Anthemidinae</taxon>
        <taxon>Tanacetum</taxon>
    </lineage>
</organism>
<feature type="compositionally biased region" description="Low complexity" evidence="2">
    <location>
        <begin position="48"/>
        <end position="75"/>
    </location>
</feature>